<dbReference type="InterPro" id="IPR039751">
    <property type="entry name" value="HERPUD1/2"/>
</dbReference>
<dbReference type="OrthoDB" id="21589at2759"/>
<dbReference type="GO" id="GO:0006511">
    <property type="term" value="P:ubiquitin-dependent protein catabolic process"/>
    <property type="evidence" value="ECO:0007669"/>
    <property type="project" value="TreeGrafter"/>
</dbReference>
<dbReference type="Gene3D" id="3.10.20.90">
    <property type="entry name" value="Phosphatidylinositol 3-kinase Catalytic Subunit, Chain A, domain 1"/>
    <property type="match status" value="1"/>
</dbReference>
<dbReference type="GO" id="GO:0032469">
    <property type="term" value="P:endoplasmic reticulum calcium ion homeostasis"/>
    <property type="evidence" value="ECO:0007669"/>
    <property type="project" value="TreeGrafter"/>
</dbReference>
<dbReference type="EMBL" id="VXBA01001653">
    <property type="protein sequence ID" value="NXM68829.1"/>
    <property type="molecule type" value="Genomic_DNA"/>
</dbReference>
<sequence>EEDQKLIYSGKLLLDHHCLRELLPKHEELHALHLVYQFKTPANVQETKSEQHRVSFASQSVFLGSFKILIEVLVAWCPKAVSVVLCRTKSVSCVAVLDTTQHPFQNVAPGFSAYTAYSMLQMSWFQQIYARQYYMQYLASAAASADPSHARRSQEIPVAPVTPPAPLPDPFPVQNQPGNQNAAAQVNAVANQNLRMNAQGGPLLEEEEEGGNRDWLDWLYSATLLYVLVNMVYFYSSISRLLLVMGGTVLMYLHHVGWFPFRRRPVQPFPGNVPPQAAPNQDQNNNLEGGNTGRADASEAPPDDGQDLQGLQQANPSLMSTAWIFFKAFFASLLPEGAGVTHN</sequence>
<proteinExistence type="predicted"/>
<dbReference type="InterPro" id="IPR029071">
    <property type="entry name" value="Ubiquitin-like_domsf"/>
</dbReference>
<feature type="non-terminal residue" evidence="2">
    <location>
        <position position="343"/>
    </location>
</feature>
<dbReference type="PANTHER" id="PTHR12943">
    <property type="entry name" value="HOMOCYSTEINE-RESPONSIVE ENDOPLASMIC RETICULUM-RESIDENT UNIQUITIN-LIKE DOMAIN HERPUD PROTEIN FAMILY MEMBER"/>
    <property type="match status" value="1"/>
</dbReference>
<evidence type="ECO:0000256" key="1">
    <source>
        <dbReference type="SAM" id="MobiDB-lite"/>
    </source>
</evidence>
<dbReference type="PANTHER" id="PTHR12943:SF7">
    <property type="entry name" value="HOMOCYSTEINE-RESPONSIVE ENDOPLASMIC RETICULUM-RESIDENT UBIQUITIN-LIKE DOMAIN MEMBER 1 PROTEIN"/>
    <property type="match status" value="1"/>
</dbReference>
<dbReference type="AlphaFoldDB" id="A0A7L1CT33"/>
<feature type="region of interest" description="Disordered" evidence="1">
    <location>
        <begin position="269"/>
        <end position="311"/>
    </location>
</feature>
<name>A0A7L1CT33_9PASS</name>
<evidence type="ECO:0000313" key="2">
    <source>
        <dbReference type="EMBL" id="NXM68829.1"/>
    </source>
</evidence>
<feature type="non-terminal residue" evidence="2">
    <location>
        <position position="1"/>
    </location>
</feature>
<comment type="caution">
    <text evidence="2">The sequence shown here is derived from an EMBL/GenBank/DDBJ whole genome shotgun (WGS) entry which is preliminary data.</text>
</comment>
<gene>
    <name evidence="2" type="primary">Herpud1</name>
    <name evidence="2" type="ORF">SERLUN_R07137</name>
</gene>
<dbReference type="Proteomes" id="UP000553648">
    <property type="component" value="Unassembled WGS sequence"/>
</dbReference>
<keyword evidence="3" id="KW-1185">Reference proteome</keyword>
<dbReference type="GO" id="GO:0005789">
    <property type="term" value="C:endoplasmic reticulum membrane"/>
    <property type="evidence" value="ECO:0007669"/>
    <property type="project" value="TreeGrafter"/>
</dbReference>
<reference evidence="2 3" key="1">
    <citation type="submission" date="2019-09" db="EMBL/GenBank/DDBJ databases">
        <title>Bird 10,000 Genomes (B10K) Project - Family phase.</title>
        <authorList>
            <person name="Zhang G."/>
        </authorList>
    </citation>
    <scope>NUCLEOTIDE SEQUENCE [LARGE SCALE GENOMIC DNA]</scope>
    <source>
        <strain evidence="2">B10K-DU-002-03</strain>
        <tissue evidence="2">Muscle</tissue>
    </source>
</reference>
<organism evidence="2 3">
    <name type="scientific">Serilophus lunatus</name>
    <name type="common">silver-breasted broadbill</name>
    <dbReference type="NCBI Taxonomy" id="239386"/>
    <lineage>
        <taxon>Eukaryota</taxon>
        <taxon>Metazoa</taxon>
        <taxon>Chordata</taxon>
        <taxon>Craniata</taxon>
        <taxon>Vertebrata</taxon>
        <taxon>Euteleostomi</taxon>
        <taxon>Archelosauria</taxon>
        <taxon>Archosauria</taxon>
        <taxon>Dinosauria</taxon>
        <taxon>Saurischia</taxon>
        <taxon>Theropoda</taxon>
        <taxon>Coelurosauria</taxon>
        <taxon>Aves</taxon>
        <taxon>Neognathae</taxon>
        <taxon>Neoaves</taxon>
        <taxon>Telluraves</taxon>
        <taxon>Australaves</taxon>
        <taxon>Passeriformes</taxon>
        <taxon>Eurylaimidae</taxon>
        <taxon>Serilophus</taxon>
    </lineage>
</organism>
<dbReference type="GO" id="GO:0030968">
    <property type="term" value="P:endoplasmic reticulum unfolded protein response"/>
    <property type="evidence" value="ECO:0007669"/>
    <property type="project" value="TreeGrafter"/>
</dbReference>
<evidence type="ECO:0000313" key="3">
    <source>
        <dbReference type="Proteomes" id="UP000553648"/>
    </source>
</evidence>
<dbReference type="GO" id="GO:0044325">
    <property type="term" value="F:transmembrane transporter binding"/>
    <property type="evidence" value="ECO:0007669"/>
    <property type="project" value="TreeGrafter"/>
</dbReference>
<accession>A0A7L1CT33</accession>
<protein>
    <submittedName>
        <fullName evidence="2">HERP1 protein</fullName>
    </submittedName>
</protein>
<dbReference type="SUPFAM" id="SSF54236">
    <property type="entry name" value="Ubiquitin-like"/>
    <property type="match status" value="1"/>
</dbReference>
<dbReference type="GO" id="GO:1904292">
    <property type="term" value="P:regulation of ERAD pathway"/>
    <property type="evidence" value="ECO:0007669"/>
    <property type="project" value="TreeGrafter"/>
</dbReference>
<dbReference type="GO" id="GO:1902236">
    <property type="term" value="P:negative regulation of endoplasmic reticulum stress-induced intrinsic apoptotic signaling pathway"/>
    <property type="evidence" value="ECO:0007669"/>
    <property type="project" value="TreeGrafter"/>
</dbReference>